<evidence type="ECO:0008006" key="5">
    <source>
        <dbReference type="Google" id="ProtNLM"/>
    </source>
</evidence>
<feature type="repeat" description="PPR" evidence="2">
    <location>
        <begin position="265"/>
        <end position="295"/>
    </location>
</feature>
<dbReference type="PROSITE" id="PS51375">
    <property type="entry name" value="PPR"/>
    <property type="match status" value="4"/>
</dbReference>
<dbReference type="InterPro" id="IPR002885">
    <property type="entry name" value="PPR_rpt"/>
</dbReference>
<sequence>MVHAHLTTNGFSSNVHLGTKLIIFYSKYGDMEVAQKVFDGMSQRNLVSWTALLSGYSQNVNSGEALRVFATMHRKGLKGNQFAYASALRACTSLLCLERGTQVQGRIQKSRFAGNLFVQSALLDFHSKCGKIEDARHVFNSMLERDLISWNSMIGGYSFQGLWDHAFFVFRLMLREGLSPDCFTFGSVLRNACGDHSVSRLMMVSSIHGKGVDHCVDIFLGLHRSHLGIDSVILCSMLNVCANSTLLNLGRQMHTLALKYQSGQDVALGNSLIDMYSKTGEIEDAKKTFDLMKEKNIISWTSMITGYGMHGHAEHAISLYKKMESQGIHPNDVTFLSLFSACSHSGLMSQGWECFHNMVGKYKLLPRLEHYTCIVDLLARDGWLEEAHSLICLGSIQSNASLWGSILGACSMYGNMHLGEVAAKNLFSLKPKESANYVALANTYALAGLWQRAAYARELMKNGRLLKSHGYSFTLSNSSKNIPLLSSG</sequence>
<organism evidence="3 4">
    <name type="scientific">Cuscuta campestris</name>
    <dbReference type="NCBI Taxonomy" id="132261"/>
    <lineage>
        <taxon>Eukaryota</taxon>
        <taxon>Viridiplantae</taxon>
        <taxon>Streptophyta</taxon>
        <taxon>Embryophyta</taxon>
        <taxon>Tracheophyta</taxon>
        <taxon>Spermatophyta</taxon>
        <taxon>Magnoliopsida</taxon>
        <taxon>eudicotyledons</taxon>
        <taxon>Gunneridae</taxon>
        <taxon>Pentapetalae</taxon>
        <taxon>asterids</taxon>
        <taxon>lamiids</taxon>
        <taxon>Solanales</taxon>
        <taxon>Convolvulaceae</taxon>
        <taxon>Cuscuteae</taxon>
        <taxon>Cuscuta</taxon>
        <taxon>Cuscuta subgen. Grammica</taxon>
        <taxon>Cuscuta sect. Cleistogrammica</taxon>
    </lineage>
</organism>
<feature type="repeat" description="PPR" evidence="2">
    <location>
        <begin position="296"/>
        <end position="330"/>
    </location>
</feature>
<evidence type="ECO:0000313" key="4">
    <source>
        <dbReference type="Proteomes" id="UP000595140"/>
    </source>
</evidence>
<evidence type="ECO:0000256" key="2">
    <source>
        <dbReference type="PROSITE-ProRule" id="PRU00708"/>
    </source>
</evidence>
<dbReference type="OrthoDB" id="1859199at2759"/>
<evidence type="ECO:0000313" key="3">
    <source>
        <dbReference type="EMBL" id="VFQ84201.1"/>
    </source>
</evidence>
<dbReference type="PANTHER" id="PTHR47926">
    <property type="entry name" value="PENTATRICOPEPTIDE REPEAT-CONTAINING PROTEIN"/>
    <property type="match status" value="1"/>
</dbReference>
<dbReference type="AlphaFoldDB" id="A0A484M5R1"/>
<dbReference type="GO" id="GO:0003723">
    <property type="term" value="F:RNA binding"/>
    <property type="evidence" value="ECO:0007669"/>
    <property type="project" value="InterPro"/>
</dbReference>
<protein>
    <recommendedName>
        <fullName evidence="5">Pentacotripeptide-repeat region of PRORP domain-containing protein</fullName>
    </recommendedName>
</protein>
<dbReference type="GO" id="GO:0009451">
    <property type="term" value="P:RNA modification"/>
    <property type="evidence" value="ECO:0007669"/>
    <property type="project" value="InterPro"/>
</dbReference>
<proteinExistence type="predicted"/>
<dbReference type="Pfam" id="PF13041">
    <property type="entry name" value="PPR_2"/>
    <property type="match status" value="3"/>
</dbReference>
<dbReference type="EMBL" id="OOIL02002698">
    <property type="protein sequence ID" value="VFQ84201.1"/>
    <property type="molecule type" value="Genomic_DNA"/>
</dbReference>
<dbReference type="Pfam" id="PF20431">
    <property type="entry name" value="E_motif"/>
    <property type="match status" value="1"/>
</dbReference>
<dbReference type="Pfam" id="PF01535">
    <property type="entry name" value="PPR"/>
    <property type="match status" value="1"/>
</dbReference>
<reference evidence="3 4" key="1">
    <citation type="submission" date="2018-04" db="EMBL/GenBank/DDBJ databases">
        <authorList>
            <person name="Vogel A."/>
        </authorList>
    </citation>
    <scope>NUCLEOTIDE SEQUENCE [LARGE SCALE GENOMIC DNA]</scope>
</reference>
<feature type="repeat" description="PPR" evidence="2">
    <location>
        <begin position="146"/>
        <end position="180"/>
    </location>
</feature>
<keyword evidence="4" id="KW-1185">Reference proteome</keyword>
<dbReference type="InterPro" id="IPR011990">
    <property type="entry name" value="TPR-like_helical_dom_sf"/>
</dbReference>
<accession>A0A484M5R1</accession>
<dbReference type="NCBIfam" id="TIGR00756">
    <property type="entry name" value="PPR"/>
    <property type="match status" value="5"/>
</dbReference>
<evidence type="ECO:0000256" key="1">
    <source>
        <dbReference type="ARBA" id="ARBA00022737"/>
    </source>
</evidence>
<dbReference type="InterPro" id="IPR046848">
    <property type="entry name" value="E_motif"/>
</dbReference>
<dbReference type="Gene3D" id="1.25.40.10">
    <property type="entry name" value="Tetratricopeptide repeat domain"/>
    <property type="match status" value="3"/>
</dbReference>
<dbReference type="FunFam" id="1.25.40.10:FF:000343">
    <property type="entry name" value="Pentatricopeptide repeat-containing protein At3g58590"/>
    <property type="match status" value="1"/>
</dbReference>
<dbReference type="PANTHER" id="PTHR47926:SF417">
    <property type="entry name" value="PENTACOTRIPEPTIDE-REPEAT REGION OF PRORP DOMAIN-CONTAINING PROTEIN"/>
    <property type="match status" value="1"/>
</dbReference>
<keyword evidence="1" id="KW-0677">Repeat</keyword>
<dbReference type="Proteomes" id="UP000595140">
    <property type="component" value="Unassembled WGS sequence"/>
</dbReference>
<feature type="repeat" description="PPR" evidence="2">
    <location>
        <begin position="45"/>
        <end position="79"/>
    </location>
</feature>
<dbReference type="InterPro" id="IPR046960">
    <property type="entry name" value="PPR_At4g14850-like_plant"/>
</dbReference>
<gene>
    <name evidence="3" type="ORF">CCAM_LOCUS25977</name>
</gene>
<dbReference type="FunFam" id="1.25.40.10:FF:000090">
    <property type="entry name" value="Pentatricopeptide repeat-containing protein, chloroplastic"/>
    <property type="match status" value="1"/>
</dbReference>
<name>A0A484M5R1_9ASTE</name>
<dbReference type="FunFam" id="1.25.40.10:FF:000285">
    <property type="entry name" value="Pentatricopeptide repeat-containing protein, chloroplastic"/>
    <property type="match status" value="1"/>
</dbReference>